<dbReference type="PANTHER" id="PTHR13420">
    <property type="entry name" value="UPF0235 PROTEIN C15ORF40"/>
    <property type="match status" value="1"/>
</dbReference>
<reference evidence="3" key="1">
    <citation type="submission" date="2016-09" db="EMBL/GenBank/DDBJ databases">
        <title>Genome sequence of Chlorobaculum limnaeum.</title>
        <authorList>
            <person name="Liu Z."/>
            <person name="Tank M."/>
            <person name="Bryant D.A."/>
        </authorList>
    </citation>
    <scope>NUCLEOTIDE SEQUENCE [LARGE SCALE GENOMIC DNA]</scope>
    <source>
        <strain evidence="3">DSM 1677</strain>
    </source>
</reference>
<name>A0A1D8CZQ3_CHLLM</name>
<dbReference type="InterPro" id="IPR003746">
    <property type="entry name" value="DUF167"/>
</dbReference>
<dbReference type="AlphaFoldDB" id="A0A1D8CZQ3"/>
<keyword evidence="4" id="KW-1185">Reference proteome</keyword>
<gene>
    <name evidence="3" type="ORF">BIU88_09910</name>
</gene>
<dbReference type="PANTHER" id="PTHR13420:SF7">
    <property type="entry name" value="UPF0235 PROTEIN C15ORF40"/>
    <property type="match status" value="1"/>
</dbReference>
<dbReference type="RefSeq" id="WP_069810608.1">
    <property type="nucleotide sequence ID" value="NZ_CP017305.1"/>
</dbReference>
<dbReference type="InterPro" id="IPR036591">
    <property type="entry name" value="YggU-like_sf"/>
</dbReference>
<dbReference type="GO" id="GO:0005737">
    <property type="term" value="C:cytoplasm"/>
    <property type="evidence" value="ECO:0007669"/>
    <property type="project" value="TreeGrafter"/>
</dbReference>
<dbReference type="STRING" id="274537.BIU88_09910"/>
<evidence type="ECO:0000256" key="1">
    <source>
        <dbReference type="ARBA" id="ARBA00010364"/>
    </source>
</evidence>
<comment type="similarity">
    <text evidence="1 2">Belongs to the UPF0235 family.</text>
</comment>
<organism evidence="3 4">
    <name type="scientific">Chlorobaculum limnaeum</name>
    <dbReference type="NCBI Taxonomy" id="274537"/>
    <lineage>
        <taxon>Bacteria</taxon>
        <taxon>Pseudomonadati</taxon>
        <taxon>Chlorobiota</taxon>
        <taxon>Chlorobiia</taxon>
        <taxon>Chlorobiales</taxon>
        <taxon>Chlorobiaceae</taxon>
        <taxon>Chlorobaculum</taxon>
    </lineage>
</organism>
<dbReference type="Proteomes" id="UP000095185">
    <property type="component" value="Chromosome"/>
</dbReference>
<dbReference type="EMBL" id="CP017305">
    <property type="protein sequence ID" value="AOS84416.1"/>
    <property type="molecule type" value="Genomic_DNA"/>
</dbReference>
<dbReference type="HAMAP" id="MF_00634">
    <property type="entry name" value="UPF0235"/>
    <property type="match status" value="1"/>
</dbReference>
<dbReference type="SMART" id="SM01152">
    <property type="entry name" value="DUF167"/>
    <property type="match status" value="1"/>
</dbReference>
<dbReference type="SUPFAM" id="SSF69786">
    <property type="entry name" value="YggU-like"/>
    <property type="match status" value="1"/>
</dbReference>
<evidence type="ECO:0000256" key="2">
    <source>
        <dbReference type="HAMAP-Rule" id="MF_00634"/>
    </source>
</evidence>
<dbReference type="Gene3D" id="3.30.1200.10">
    <property type="entry name" value="YggU-like"/>
    <property type="match status" value="1"/>
</dbReference>
<dbReference type="Pfam" id="PF02594">
    <property type="entry name" value="DUF167"/>
    <property type="match status" value="1"/>
</dbReference>
<evidence type="ECO:0000313" key="4">
    <source>
        <dbReference type="Proteomes" id="UP000095185"/>
    </source>
</evidence>
<proteinExistence type="inferred from homology"/>
<accession>A0A1D8CZQ3</accession>
<evidence type="ECO:0000313" key="3">
    <source>
        <dbReference type="EMBL" id="AOS84416.1"/>
    </source>
</evidence>
<sequence length="105" mass="10664">MSPISQKGDAVCLAVRVQPRSSKSGVAGMHGEQIKICLKSAPVDNAANKECCELLAKALGVPRSSVSVMNGASSRSKVLKAEGLTPSAVREALSSVLGDEAEAGA</sequence>
<dbReference type="KEGG" id="clz:BIU88_09910"/>
<protein>
    <recommendedName>
        <fullName evidence="2">UPF0235 protein BIU88_09910</fullName>
    </recommendedName>
</protein>
<dbReference type="OrthoDB" id="9800587at2"/>
<dbReference type="NCBIfam" id="TIGR00251">
    <property type="entry name" value="DUF167 family protein"/>
    <property type="match status" value="1"/>
</dbReference>